<protein>
    <recommendedName>
        <fullName evidence="2">Fibronectin type-III domain-containing protein</fullName>
    </recommendedName>
</protein>
<reference evidence="4" key="1">
    <citation type="submission" date="2012-08" db="EMBL/GenBank/DDBJ databases">
        <title>The Genome Sequence of Wuchereria bancrofti.</title>
        <authorList>
            <person name="Nutman T.B."/>
            <person name="Fink D.L."/>
            <person name="Russ C."/>
            <person name="Young S."/>
            <person name="Zeng Q."/>
            <person name="Koehrsen M."/>
            <person name="Alvarado L."/>
            <person name="Berlin A."/>
            <person name="Chapman S.B."/>
            <person name="Chen Z."/>
            <person name="Freedman E."/>
            <person name="Gellesch M."/>
            <person name="Goldberg J."/>
            <person name="Griggs A."/>
            <person name="Gujja S."/>
            <person name="Heilman E.R."/>
            <person name="Heiman D."/>
            <person name="Hepburn T."/>
            <person name="Howarth C."/>
            <person name="Jen D."/>
            <person name="Larson L."/>
            <person name="Lewis B."/>
            <person name="Mehta T."/>
            <person name="Park D."/>
            <person name="Pearson M."/>
            <person name="Roberts A."/>
            <person name="Saif S."/>
            <person name="Shea T."/>
            <person name="Shenoy N."/>
            <person name="Sisk P."/>
            <person name="Stolte C."/>
            <person name="Sykes S."/>
            <person name="Walk T."/>
            <person name="White J."/>
            <person name="Yandava C."/>
            <person name="Haas B."/>
            <person name="Henn M.R."/>
            <person name="Nusbaum C."/>
            <person name="Birren B."/>
        </authorList>
    </citation>
    <scope>NUCLEOTIDE SEQUENCE [LARGE SCALE GENOMIC DNA]</scope>
    <source>
        <strain evidence="4">NA</strain>
    </source>
</reference>
<dbReference type="InterPro" id="IPR003961">
    <property type="entry name" value="FN3_dom"/>
</dbReference>
<feature type="domain" description="Fibronectin type-III" evidence="2">
    <location>
        <begin position="27"/>
        <end position="121"/>
    </location>
</feature>
<dbReference type="AlphaFoldDB" id="J9AM92"/>
<dbReference type="SUPFAM" id="SSF49265">
    <property type="entry name" value="Fibronectin type III"/>
    <property type="match status" value="3"/>
</dbReference>
<dbReference type="SMART" id="SM00060">
    <property type="entry name" value="FN3"/>
    <property type="match status" value="3"/>
</dbReference>
<feature type="domain" description="Fibronectin type-III" evidence="2">
    <location>
        <begin position="232"/>
        <end position="331"/>
    </location>
</feature>
<dbReference type="Gene3D" id="2.60.40.10">
    <property type="entry name" value="Immunoglobulins"/>
    <property type="match status" value="3"/>
</dbReference>
<organism evidence="3 4">
    <name type="scientific">Wuchereria bancrofti</name>
    <dbReference type="NCBI Taxonomy" id="6293"/>
    <lineage>
        <taxon>Eukaryota</taxon>
        <taxon>Metazoa</taxon>
        <taxon>Ecdysozoa</taxon>
        <taxon>Nematoda</taxon>
        <taxon>Chromadorea</taxon>
        <taxon>Rhabditida</taxon>
        <taxon>Spirurina</taxon>
        <taxon>Spiruromorpha</taxon>
        <taxon>Filarioidea</taxon>
        <taxon>Onchocercidae</taxon>
        <taxon>Wuchereria</taxon>
    </lineage>
</organism>
<dbReference type="InterPro" id="IPR050991">
    <property type="entry name" value="ECM_Regulatory_Proteins"/>
</dbReference>
<name>J9AM92_WUCBA</name>
<keyword evidence="1" id="KW-0677">Repeat</keyword>
<gene>
    <name evidence="3" type="ORF">WUBG_13697</name>
</gene>
<feature type="non-terminal residue" evidence="3">
    <location>
        <position position="1"/>
    </location>
</feature>
<sequence>AQSPTGNWGEWSPAYFATTRSTEEGPIPGKLRLVSAGHDNLRVNWTTPPAVKNVVDQYLVNISLTSPLDKHPKQFTVRGDQNDYHFRDLEPATHYNITVQGLSEGKRMWFITEVFPTTDYGTGLLSWLPAPTDLKLLEKSDRHLHVAWSPPEIFDPAYKDLITHYLVTIAPFDSYTGKTGRPRNYSVPYPGTSIKFDNLSPKTIYNMTVQAGTNSGYGEMLWGTYSTLAPGENHVLRLLDRTPTSLTVEWEPTILGDREYILSWKSLHSAFKHVQINGIRSAEIPAGTTQYTIENLEPSTVYNVTLKAQPSDKIASGAYATLPPGWFTVRNLVWCDRTNYALSLTWEPVNLNKATHYQVRYLRLKEHDVIWTEENEAKAIDLLCPKDGCNRHCYLVFNLIHNPNEYVFQVRAK</sequence>
<accession>J9AM92</accession>
<evidence type="ECO:0000259" key="2">
    <source>
        <dbReference type="PROSITE" id="PS50853"/>
    </source>
</evidence>
<dbReference type="PANTHER" id="PTHR46708">
    <property type="entry name" value="TENASCIN"/>
    <property type="match status" value="1"/>
</dbReference>
<feature type="non-terminal residue" evidence="3">
    <location>
        <position position="413"/>
    </location>
</feature>
<proteinExistence type="predicted"/>
<dbReference type="Pfam" id="PF00041">
    <property type="entry name" value="fn3"/>
    <property type="match status" value="3"/>
</dbReference>
<dbReference type="InterPro" id="IPR013783">
    <property type="entry name" value="Ig-like_fold"/>
</dbReference>
<evidence type="ECO:0000313" key="4">
    <source>
        <dbReference type="Proteomes" id="UP000004810"/>
    </source>
</evidence>
<dbReference type="EMBL" id="ADBV01010620">
    <property type="protein sequence ID" value="EJW75395.1"/>
    <property type="molecule type" value="Genomic_DNA"/>
</dbReference>
<comment type="caution">
    <text evidence="3">The sequence shown here is derived from an EMBL/GenBank/DDBJ whole genome shotgun (WGS) entry which is preliminary data.</text>
</comment>
<dbReference type="CDD" id="cd00063">
    <property type="entry name" value="FN3"/>
    <property type="match status" value="3"/>
</dbReference>
<dbReference type="InterPro" id="IPR036116">
    <property type="entry name" value="FN3_sf"/>
</dbReference>
<feature type="domain" description="Fibronectin type-III" evidence="2">
    <location>
        <begin position="130"/>
        <end position="231"/>
    </location>
</feature>
<dbReference type="PROSITE" id="PS50853">
    <property type="entry name" value="FN3"/>
    <property type="match status" value="3"/>
</dbReference>
<evidence type="ECO:0000313" key="3">
    <source>
        <dbReference type="EMBL" id="EJW75395.1"/>
    </source>
</evidence>
<dbReference type="PANTHER" id="PTHR46708:SF2">
    <property type="entry name" value="FIBRONECTIN TYPE-III DOMAIN-CONTAINING PROTEIN"/>
    <property type="match status" value="1"/>
</dbReference>
<evidence type="ECO:0000256" key="1">
    <source>
        <dbReference type="ARBA" id="ARBA00022737"/>
    </source>
</evidence>
<dbReference type="Proteomes" id="UP000004810">
    <property type="component" value="Unassembled WGS sequence"/>
</dbReference>